<feature type="region of interest" description="Disordered" evidence="14">
    <location>
        <begin position="115"/>
        <end position="147"/>
    </location>
</feature>
<organism evidence="16 17">
    <name type="scientific">Poecilia latipinna</name>
    <name type="common">sailfin molly</name>
    <dbReference type="NCBI Taxonomy" id="48699"/>
    <lineage>
        <taxon>Eukaryota</taxon>
        <taxon>Metazoa</taxon>
        <taxon>Chordata</taxon>
        <taxon>Craniata</taxon>
        <taxon>Vertebrata</taxon>
        <taxon>Euteleostomi</taxon>
        <taxon>Actinopterygii</taxon>
        <taxon>Neopterygii</taxon>
        <taxon>Teleostei</taxon>
        <taxon>Neoteleostei</taxon>
        <taxon>Acanthomorphata</taxon>
        <taxon>Ovalentaria</taxon>
        <taxon>Atherinomorphae</taxon>
        <taxon>Cyprinodontiformes</taxon>
        <taxon>Poeciliidae</taxon>
        <taxon>Poeciliinae</taxon>
        <taxon>Poecilia</taxon>
    </lineage>
</organism>
<reference evidence="16" key="1">
    <citation type="submission" date="2025-08" db="UniProtKB">
        <authorList>
            <consortium name="Ensembl"/>
        </authorList>
    </citation>
    <scope>IDENTIFICATION</scope>
</reference>
<keyword evidence="10 13" id="KW-0539">Nucleus</keyword>
<evidence type="ECO:0000313" key="16">
    <source>
        <dbReference type="Ensembl" id="ENSPLAP00000030960.1"/>
    </source>
</evidence>
<sequence length="157" mass="17861">MRRKCIFGCPGDYPLFKLPKDETVLKQWLDFIIQNNTPTKKNWHICARHFTDDSFLNKREFDSGLITRLSLKDDAIPTLRTTNCFSTVHTASRGTDAKQSLPHFLSTPVKSALGAQSKRPRLEVGKEEDDDFRISSPASQDSNYYPGDTVTNFSDLM</sequence>
<keyword evidence="17" id="KW-1185">Reference proteome</keyword>
<evidence type="ECO:0000256" key="10">
    <source>
        <dbReference type="ARBA" id="ARBA00023242"/>
    </source>
</evidence>
<keyword evidence="9 13" id="KW-0804">Transcription</keyword>
<evidence type="ECO:0000256" key="1">
    <source>
        <dbReference type="ARBA" id="ARBA00004642"/>
    </source>
</evidence>
<proteinExistence type="inferred from homology"/>
<evidence type="ECO:0000256" key="13">
    <source>
        <dbReference type="RuleBase" id="RU369073"/>
    </source>
</evidence>
<dbReference type="PANTHER" id="PTHR46600">
    <property type="entry name" value="THAP DOMAIN-CONTAINING"/>
    <property type="match status" value="1"/>
</dbReference>
<evidence type="ECO:0000256" key="8">
    <source>
        <dbReference type="ARBA" id="ARBA00023125"/>
    </source>
</evidence>
<evidence type="ECO:0000256" key="11">
    <source>
        <dbReference type="ARBA" id="ARBA00023306"/>
    </source>
</evidence>
<accession>A0A3B3VYS4</accession>
<keyword evidence="6 13" id="KW-0805">Transcription regulation</keyword>
<evidence type="ECO:0000256" key="5">
    <source>
        <dbReference type="ARBA" id="ARBA00022833"/>
    </source>
</evidence>
<keyword evidence="3" id="KW-0479">Metal-binding</keyword>
<dbReference type="GO" id="GO:0005654">
    <property type="term" value="C:nucleoplasm"/>
    <property type="evidence" value="ECO:0007669"/>
    <property type="project" value="UniProtKB-SubCell"/>
</dbReference>
<evidence type="ECO:0000313" key="17">
    <source>
        <dbReference type="Proteomes" id="UP000261500"/>
    </source>
</evidence>
<keyword evidence="11 13" id="KW-0131">Cell cycle</keyword>
<feature type="domain" description="THAP-type" evidence="15">
    <location>
        <begin position="1"/>
        <end position="80"/>
    </location>
</feature>
<dbReference type="SUPFAM" id="SSF57716">
    <property type="entry name" value="Glucocorticoid receptor-like (DNA-binding domain)"/>
    <property type="match status" value="1"/>
</dbReference>
<comment type="function">
    <text evidence="13">DNA-binding transcription regulator that regulates endothelial cell proliferation and G1/S cell-cycle progression. Specifically binds the 5'-[AT]NTNN[GT]GGCA[AGT]-3' core DNA sequence and acts by modulating expression of pRB-E2F cell-cycle target genes.</text>
</comment>
<dbReference type="GeneTree" id="ENSGT00990000210005"/>
<keyword evidence="8 12" id="KW-0238">DNA-binding</keyword>
<dbReference type="Gene3D" id="6.20.210.20">
    <property type="entry name" value="THAP domain"/>
    <property type="match status" value="1"/>
</dbReference>
<dbReference type="InterPro" id="IPR038441">
    <property type="entry name" value="THAP_Znf_sf"/>
</dbReference>
<keyword evidence="5" id="KW-0862">Zinc</keyword>
<protein>
    <recommendedName>
        <fullName evidence="13">THAP domain-containing protein 1</fullName>
    </recommendedName>
</protein>
<reference evidence="16" key="2">
    <citation type="submission" date="2025-09" db="UniProtKB">
        <authorList>
            <consortium name="Ensembl"/>
        </authorList>
    </citation>
    <scope>IDENTIFICATION</scope>
</reference>
<dbReference type="PANTHER" id="PTHR46600:SF1">
    <property type="entry name" value="THAP DOMAIN-CONTAINING PROTEIN 1"/>
    <property type="match status" value="1"/>
</dbReference>
<dbReference type="Ensembl" id="ENSPLAT00000027363.1">
    <property type="protein sequence ID" value="ENSPLAP00000030960.1"/>
    <property type="gene ID" value="ENSPLAG00000022523.1"/>
</dbReference>
<dbReference type="AlphaFoldDB" id="A0A3B3VYS4"/>
<dbReference type="GO" id="GO:0043565">
    <property type="term" value="F:sequence-specific DNA binding"/>
    <property type="evidence" value="ECO:0007669"/>
    <property type="project" value="UniProtKB-UniRule"/>
</dbReference>
<dbReference type="SMART" id="SM00980">
    <property type="entry name" value="THAP"/>
    <property type="match status" value="1"/>
</dbReference>
<feature type="compositionally biased region" description="Polar residues" evidence="14">
    <location>
        <begin position="136"/>
        <end position="147"/>
    </location>
</feature>
<evidence type="ECO:0000256" key="3">
    <source>
        <dbReference type="ARBA" id="ARBA00022723"/>
    </source>
</evidence>
<dbReference type="InterPro" id="IPR026516">
    <property type="entry name" value="THAP1/10"/>
</dbReference>
<dbReference type="Proteomes" id="UP000261500">
    <property type="component" value="Unplaced"/>
</dbReference>
<evidence type="ECO:0000256" key="12">
    <source>
        <dbReference type="PROSITE-ProRule" id="PRU00309"/>
    </source>
</evidence>
<comment type="subcellular location">
    <subcellularLocation>
        <location evidence="1 13">Nucleus</location>
        <location evidence="1 13">Nucleoplasm</location>
    </subcellularLocation>
</comment>
<evidence type="ECO:0000256" key="6">
    <source>
        <dbReference type="ARBA" id="ARBA00023015"/>
    </source>
</evidence>
<evidence type="ECO:0000256" key="4">
    <source>
        <dbReference type="ARBA" id="ARBA00022771"/>
    </source>
</evidence>
<dbReference type="InterPro" id="IPR006612">
    <property type="entry name" value="THAP_Znf"/>
</dbReference>
<dbReference type="GO" id="GO:0008270">
    <property type="term" value="F:zinc ion binding"/>
    <property type="evidence" value="ECO:0007669"/>
    <property type="project" value="UniProtKB-KW"/>
</dbReference>
<keyword evidence="7 13" id="KW-0175">Coiled coil</keyword>
<evidence type="ECO:0000256" key="14">
    <source>
        <dbReference type="SAM" id="MobiDB-lite"/>
    </source>
</evidence>
<dbReference type="SMART" id="SM00692">
    <property type="entry name" value="DM3"/>
    <property type="match status" value="1"/>
</dbReference>
<dbReference type="PROSITE" id="PS50950">
    <property type="entry name" value="ZF_THAP"/>
    <property type="match status" value="1"/>
</dbReference>
<evidence type="ECO:0000256" key="2">
    <source>
        <dbReference type="ARBA" id="ARBA00006177"/>
    </source>
</evidence>
<keyword evidence="4 12" id="KW-0863">Zinc-finger</keyword>
<evidence type="ECO:0000259" key="15">
    <source>
        <dbReference type="PROSITE" id="PS50950"/>
    </source>
</evidence>
<evidence type="ECO:0000256" key="9">
    <source>
        <dbReference type="ARBA" id="ARBA00023163"/>
    </source>
</evidence>
<name>A0A3B3VYS4_9TELE</name>
<evidence type="ECO:0000256" key="7">
    <source>
        <dbReference type="ARBA" id="ARBA00023054"/>
    </source>
</evidence>
<dbReference type="GO" id="GO:0001935">
    <property type="term" value="P:endothelial cell proliferation"/>
    <property type="evidence" value="ECO:0007669"/>
    <property type="project" value="UniProtKB-UniRule"/>
</dbReference>
<dbReference type="Pfam" id="PF05485">
    <property type="entry name" value="THAP"/>
    <property type="match status" value="1"/>
</dbReference>
<comment type="similarity">
    <text evidence="2 13">Belongs to the THAP1 family.</text>
</comment>
<dbReference type="GO" id="GO:0003700">
    <property type="term" value="F:DNA-binding transcription factor activity"/>
    <property type="evidence" value="ECO:0007669"/>
    <property type="project" value="UniProtKB-UniRule"/>
</dbReference>